<name>A0A9D1MBY2_9FIRM</name>
<evidence type="ECO:0000313" key="2">
    <source>
        <dbReference type="EMBL" id="HIU57207.1"/>
    </source>
</evidence>
<reference evidence="2" key="2">
    <citation type="journal article" date="2021" name="PeerJ">
        <title>Extensive microbial diversity within the chicken gut microbiome revealed by metagenomics and culture.</title>
        <authorList>
            <person name="Gilroy R."/>
            <person name="Ravi A."/>
            <person name="Getino M."/>
            <person name="Pursley I."/>
            <person name="Horton D.L."/>
            <person name="Alikhan N.F."/>
            <person name="Baker D."/>
            <person name="Gharbi K."/>
            <person name="Hall N."/>
            <person name="Watson M."/>
            <person name="Adriaenssens E.M."/>
            <person name="Foster-Nyarko E."/>
            <person name="Jarju S."/>
            <person name="Secka A."/>
            <person name="Antonio M."/>
            <person name="Oren A."/>
            <person name="Chaudhuri R.R."/>
            <person name="La Ragione R."/>
            <person name="Hildebrand F."/>
            <person name="Pallen M.J."/>
        </authorList>
    </citation>
    <scope>NUCLEOTIDE SEQUENCE</scope>
    <source>
        <strain evidence="2">USAMLcec3-3695</strain>
    </source>
</reference>
<gene>
    <name evidence="2" type="ORF">IAA61_05270</name>
</gene>
<evidence type="ECO:0000256" key="1">
    <source>
        <dbReference type="SAM" id="MobiDB-lite"/>
    </source>
</evidence>
<organism evidence="2 3">
    <name type="scientific">Candidatus Ornithomonoglobus merdipullorum</name>
    <dbReference type="NCBI Taxonomy" id="2840895"/>
    <lineage>
        <taxon>Bacteria</taxon>
        <taxon>Bacillati</taxon>
        <taxon>Bacillota</taxon>
        <taxon>Clostridia</taxon>
        <taxon>Candidatus Ornithomonoglobus</taxon>
    </lineage>
</organism>
<proteinExistence type="predicted"/>
<protein>
    <submittedName>
        <fullName evidence="2">Uncharacterized protein</fullName>
    </submittedName>
</protein>
<comment type="caution">
    <text evidence="2">The sequence shown here is derived from an EMBL/GenBank/DDBJ whole genome shotgun (WGS) entry which is preliminary data.</text>
</comment>
<dbReference type="EMBL" id="DVNB01000053">
    <property type="protein sequence ID" value="HIU57207.1"/>
    <property type="molecule type" value="Genomic_DNA"/>
</dbReference>
<feature type="region of interest" description="Disordered" evidence="1">
    <location>
        <begin position="1"/>
        <end position="62"/>
    </location>
</feature>
<dbReference type="Proteomes" id="UP000824109">
    <property type="component" value="Unassembled WGS sequence"/>
</dbReference>
<dbReference type="AlphaFoldDB" id="A0A9D1MBY2"/>
<reference evidence="2" key="1">
    <citation type="submission" date="2020-10" db="EMBL/GenBank/DDBJ databases">
        <authorList>
            <person name="Gilroy R."/>
        </authorList>
    </citation>
    <scope>NUCLEOTIDE SEQUENCE</scope>
    <source>
        <strain evidence="2">USAMLcec3-3695</strain>
    </source>
</reference>
<sequence>MYQSYSVNNMPKPVNTHGPEPKRRHEESRSRHDEPRSRCEDPRREPKRQPPPVPIEPKPERRNGIELPFLGRLHTDDIILLAVILLLLSEDCDDKLLLLALAYVFFSDYFDGKK</sequence>
<feature type="compositionally biased region" description="Basic and acidic residues" evidence="1">
    <location>
        <begin position="19"/>
        <end position="48"/>
    </location>
</feature>
<accession>A0A9D1MBY2</accession>
<evidence type="ECO:0000313" key="3">
    <source>
        <dbReference type="Proteomes" id="UP000824109"/>
    </source>
</evidence>